<evidence type="ECO:0000256" key="1">
    <source>
        <dbReference type="SAM" id="MobiDB-lite"/>
    </source>
</evidence>
<keyword evidence="4" id="KW-1185">Reference proteome</keyword>
<dbReference type="OrthoDB" id="5080877at2"/>
<proteinExistence type="predicted"/>
<sequence>MSVMTLRRAMHPGATWAHAFLLTSAAVLGVLIGLLGMHVLSTGTAHHAPAVIAESTHHSDSATTVGATGPDGTTAEPCSGDGCGGGMDAMAFMACVLALLAVGIVLAIRPARAAFVPHSLAPPLSAPVLVEAPSAPPDLHVLSISRR</sequence>
<organism evidence="3 4">
    <name type="scientific">Microbacterium oryzae</name>
    <dbReference type="NCBI Taxonomy" id="743009"/>
    <lineage>
        <taxon>Bacteria</taxon>
        <taxon>Bacillati</taxon>
        <taxon>Actinomycetota</taxon>
        <taxon>Actinomycetes</taxon>
        <taxon>Micrococcales</taxon>
        <taxon>Microbacteriaceae</taxon>
        <taxon>Microbacterium</taxon>
    </lineage>
</organism>
<evidence type="ECO:0000313" key="3">
    <source>
        <dbReference type="EMBL" id="QGU27675.1"/>
    </source>
</evidence>
<dbReference type="InterPro" id="IPR046151">
    <property type="entry name" value="DUF6153"/>
</dbReference>
<dbReference type="EMBL" id="CP032550">
    <property type="protein sequence ID" value="QGU27675.1"/>
    <property type="molecule type" value="Genomic_DNA"/>
</dbReference>
<protein>
    <submittedName>
        <fullName evidence="3">Uncharacterized protein</fullName>
    </submittedName>
</protein>
<dbReference type="Proteomes" id="UP000422989">
    <property type="component" value="Chromosome"/>
</dbReference>
<feature type="transmembrane region" description="Helical" evidence="2">
    <location>
        <begin position="89"/>
        <end position="108"/>
    </location>
</feature>
<dbReference type="Pfam" id="PF19650">
    <property type="entry name" value="DUF6153"/>
    <property type="match status" value="1"/>
</dbReference>
<evidence type="ECO:0000313" key="4">
    <source>
        <dbReference type="Proteomes" id="UP000422989"/>
    </source>
</evidence>
<gene>
    <name evidence="3" type="ORF">D7D94_08325</name>
</gene>
<keyword evidence="2" id="KW-0812">Transmembrane</keyword>
<dbReference type="KEGG" id="moj:D7D94_08325"/>
<keyword evidence="2" id="KW-0472">Membrane</keyword>
<reference evidence="3 4" key="1">
    <citation type="submission" date="2018-09" db="EMBL/GenBank/DDBJ databases">
        <title>Whole genome sequencing of Microbacterium oryzae strain MB-10T.</title>
        <authorList>
            <person name="Das S.K."/>
        </authorList>
    </citation>
    <scope>NUCLEOTIDE SEQUENCE [LARGE SCALE GENOMIC DNA]</scope>
    <source>
        <strain evidence="3 4">MB-10</strain>
    </source>
</reference>
<accession>A0A6I6DRW2</accession>
<dbReference type="AlphaFoldDB" id="A0A6I6DRW2"/>
<name>A0A6I6DRW2_9MICO</name>
<dbReference type="RefSeq" id="WP_156242174.1">
    <property type="nucleotide sequence ID" value="NZ_BAAAZL010000004.1"/>
</dbReference>
<keyword evidence="2" id="KW-1133">Transmembrane helix</keyword>
<evidence type="ECO:0000256" key="2">
    <source>
        <dbReference type="SAM" id="Phobius"/>
    </source>
</evidence>
<feature type="region of interest" description="Disordered" evidence="1">
    <location>
        <begin position="55"/>
        <end position="74"/>
    </location>
</feature>